<keyword evidence="2" id="KW-0813">Transport</keyword>
<dbReference type="STRING" id="670580.A0A1X6N389"/>
<feature type="transmembrane region" description="Helical" evidence="6">
    <location>
        <begin position="132"/>
        <end position="155"/>
    </location>
</feature>
<dbReference type="InterPro" id="IPR020846">
    <property type="entry name" value="MFS_dom"/>
</dbReference>
<evidence type="ECO:0000256" key="2">
    <source>
        <dbReference type="ARBA" id="ARBA00022448"/>
    </source>
</evidence>
<evidence type="ECO:0000313" key="9">
    <source>
        <dbReference type="Proteomes" id="UP000194127"/>
    </source>
</evidence>
<dbReference type="AlphaFoldDB" id="A0A1X6N389"/>
<feature type="transmembrane region" description="Helical" evidence="6">
    <location>
        <begin position="74"/>
        <end position="96"/>
    </location>
</feature>
<dbReference type="EMBL" id="KZ110596">
    <property type="protein sequence ID" value="OSX63081.1"/>
    <property type="molecule type" value="Genomic_DNA"/>
</dbReference>
<evidence type="ECO:0000259" key="7">
    <source>
        <dbReference type="PROSITE" id="PS50850"/>
    </source>
</evidence>
<feature type="transmembrane region" description="Helical" evidence="6">
    <location>
        <begin position="36"/>
        <end position="54"/>
    </location>
</feature>
<evidence type="ECO:0000256" key="3">
    <source>
        <dbReference type="ARBA" id="ARBA00022692"/>
    </source>
</evidence>
<feature type="transmembrane region" description="Helical" evidence="6">
    <location>
        <begin position="200"/>
        <end position="222"/>
    </location>
</feature>
<dbReference type="FunFam" id="1.20.1250.20:FF:000013">
    <property type="entry name" value="MFS general substrate transporter"/>
    <property type="match status" value="1"/>
</dbReference>
<organism evidence="8 9">
    <name type="scientific">Postia placenta MAD-698-R-SB12</name>
    <dbReference type="NCBI Taxonomy" id="670580"/>
    <lineage>
        <taxon>Eukaryota</taxon>
        <taxon>Fungi</taxon>
        <taxon>Dikarya</taxon>
        <taxon>Basidiomycota</taxon>
        <taxon>Agaricomycotina</taxon>
        <taxon>Agaricomycetes</taxon>
        <taxon>Polyporales</taxon>
        <taxon>Adustoporiaceae</taxon>
        <taxon>Rhodonia</taxon>
    </lineage>
</organism>
<comment type="subcellular location">
    <subcellularLocation>
        <location evidence="1">Membrane</location>
        <topology evidence="1">Multi-pass membrane protein</topology>
    </subcellularLocation>
</comment>
<dbReference type="GeneID" id="36333763"/>
<dbReference type="Pfam" id="PF07690">
    <property type="entry name" value="MFS_1"/>
    <property type="match status" value="1"/>
</dbReference>
<dbReference type="InterPro" id="IPR036259">
    <property type="entry name" value="MFS_trans_sf"/>
</dbReference>
<dbReference type="GO" id="GO:0022857">
    <property type="term" value="F:transmembrane transporter activity"/>
    <property type="evidence" value="ECO:0007669"/>
    <property type="project" value="InterPro"/>
</dbReference>
<feature type="transmembrane region" description="Helical" evidence="6">
    <location>
        <begin position="167"/>
        <end position="188"/>
    </location>
</feature>
<dbReference type="SUPFAM" id="SSF103473">
    <property type="entry name" value="MFS general substrate transporter"/>
    <property type="match status" value="1"/>
</dbReference>
<gene>
    <name evidence="8" type="ORF">POSPLADRAFT_1181147</name>
</gene>
<feature type="domain" description="Major facilitator superfamily (MFS) profile" evidence="7">
    <location>
        <begin position="36"/>
        <end position="501"/>
    </location>
</feature>
<feature type="transmembrane region" description="Helical" evidence="6">
    <location>
        <begin position="358"/>
        <end position="380"/>
    </location>
</feature>
<evidence type="ECO:0000313" key="8">
    <source>
        <dbReference type="EMBL" id="OSX63081.1"/>
    </source>
</evidence>
<name>A0A1X6N389_9APHY</name>
<evidence type="ECO:0000256" key="6">
    <source>
        <dbReference type="SAM" id="Phobius"/>
    </source>
</evidence>
<keyword evidence="4 6" id="KW-1133">Transmembrane helix</keyword>
<dbReference type="PANTHER" id="PTHR43791">
    <property type="entry name" value="PERMEASE-RELATED"/>
    <property type="match status" value="1"/>
</dbReference>
<feature type="transmembrane region" description="Helical" evidence="6">
    <location>
        <begin position="425"/>
        <end position="444"/>
    </location>
</feature>
<keyword evidence="9" id="KW-1185">Reference proteome</keyword>
<keyword evidence="3 6" id="KW-0812">Transmembrane</keyword>
<dbReference type="PANTHER" id="PTHR43791:SF36">
    <property type="entry name" value="TRANSPORTER, PUTATIVE (AFU_ORTHOLOGUE AFUA_6G08340)-RELATED"/>
    <property type="match status" value="1"/>
</dbReference>
<evidence type="ECO:0000256" key="5">
    <source>
        <dbReference type="ARBA" id="ARBA00023136"/>
    </source>
</evidence>
<accession>A0A1X6N389</accession>
<protein>
    <recommendedName>
        <fullName evidence="7">Major facilitator superfamily (MFS) profile domain-containing protein</fullName>
    </recommendedName>
</protein>
<dbReference type="Gene3D" id="1.20.1250.20">
    <property type="entry name" value="MFS general substrate transporter like domains"/>
    <property type="match status" value="2"/>
</dbReference>
<keyword evidence="5 6" id="KW-0472">Membrane</keyword>
<dbReference type="OrthoDB" id="2962993at2759"/>
<feature type="transmembrane region" description="Helical" evidence="6">
    <location>
        <begin position="108"/>
        <end position="126"/>
    </location>
</feature>
<feature type="transmembrane region" description="Helical" evidence="6">
    <location>
        <begin position="392"/>
        <end position="413"/>
    </location>
</feature>
<dbReference type="InterPro" id="IPR011701">
    <property type="entry name" value="MFS"/>
</dbReference>
<reference evidence="8 9" key="1">
    <citation type="submission" date="2017-04" db="EMBL/GenBank/DDBJ databases">
        <title>Genome Sequence of the Model Brown-Rot Fungus Postia placenta SB12.</title>
        <authorList>
            <consortium name="DOE Joint Genome Institute"/>
            <person name="Gaskell J."/>
            <person name="Kersten P."/>
            <person name="Larrondo L.F."/>
            <person name="Canessa P."/>
            <person name="Martinez D."/>
            <person name="Hibbett D."/>
            <person name="Schmoll M."/>
            <person name="Kubicek C.P."/>
            <person name="Martinez A.T."/>
            <person name="Yadav J."/>
            <person name="Master E."/>
            <person name="Magnuson J.K."/>
            <person name="James T."/>
            <person name="Yaver D."/>
            <person name="Berka R."/>
            <person name="Labutti K."/>
            <person name="Lipzen A."/>
            <person name="Aerts A."/>
            <person name="Barry K."/>
            <person name="Henrissat B."/>
            <person name="Blanchette R."/>
            <person name="Grigoriev I."/>
            <person name="Cullen D."/>
        </authorList>
    </citation>
    <scope>NUCLEOTIDE SEQUENCE [LARGE SCALE GENOMIC DNA]</scope>
    <source>
        <strain evidence="8 9">MAD-698-R-SB12</strain>
    </source>
</reference>
<feature type="transmembrane region" description="Helical" evidence="6">
    <location>
        <begin position="335"/>
        <end position="352"/>
    </location>
</feature>
<dbReference type="RefSeq" id="XP_024339875.1">
    <property type="nucleotide sequence ID" value="XM_024488814.1"/>
</dbReference>
<sequence length="501" mass="55222">MDSSDEKSAHTDILEVSRASDLVDPHRVLRKLDWRLIPFVSVLYLLAYMSPFTLNRGPTGNAKIAGLITDLHLTGVEFNLTSAMFFIPYCLLDIPSNMALKYFKPSRWIPFIMVCWGVVLLSMAFVKTYHELMITRVLMGAAESGLFPGVSFYLCLWYPRYAQAQRLSIFVSASSLAGAFGGLLAYAIEHMNGVGGLAGWSWIFILEGILTIVVATLASCYMQDFPETATFLTPAERDWLVQALREDTAASSKEFNLRYLIQALRDPHAYLLAAMNFFIVVPQFAFSLFLPTIIVGLGYSSLHAQLLTIPPSICGCICTIIFGTVSDKIGARGPLLLLGSLLSLVGYVMLLTTEVPVVGYIGTIIAAAGLYPSSVCNLAWTSGNAGGDIKRGAMIAIVGGIGNSGAIASSFIYRQKDSPRYIPGHATNIACCCVLAILSSIGMFEFWRMNRKKRAYCSKEGIDSSRYEEFAELGDRSPLYRYVSQYTFLLSIRPDFTRYTL</sequence>
<feature type="transmembrane region" description="Helical" evidence="6">
    <location>
        <begin position="269"/>
        <end position="290"/>
    </location>
</feature>
<proteinExistence type="predicted"/>
<evidence type="ECO:0000256" key="4">
    <source>
        <dbReference type="ARBA" id="ARBA00022989"/>
    </source>
</evidence>
<dbReference type="Proteomes" id="UP000194127">
    <property type="component" value="Unassembled WGS sequence"/>
</dbReference>
<dbReference type="FunFam" id="1.20.1250.20:FF:000034">
    <property type="entry name" value="MFS general substrate transporter"/>
    <property type="match status" value="1"/>
</dbReference>
<feature type="transmembrane region" description="Helical" evidence="6">
    <location>
        <begin position="302"/>
        <end position="323"/>
    </location>
</feature>
<dbReference type="PROSITE" id="PS50850">
    <property type="entry name" value="MFS"/>
    <property type="match status" value="1"/>
</dbReference>
<evidence type="ECO:0000256" key="1">
    <source>
        <dbReference type="ARBA" id="ARBA00004141"/>
    </source>
</evidence>
<dbReference type="GO" id="GO:0016020">
    <property type="term" value="C:membrane"/>
    <property type="evidence" value="ECO:0007669"/>
    <property type="project" value="UniProtKB-SubCell"/>
</dbReference>